<sequence length="64" mass="6982">PCLTRDRKGTDRILYVSFDTAGSSAAPCQARGQDSSILINSEPYYKFNTVPKKSESPVKATNIS</sequence>
<organism evidence="1 2">
    <name type="scientific">Parabacteroides goldsteinii</name>
    <dbReference type="NCBI Taxonomy" id="328812"/>
    <lineage>
        <taxon>Bacteria</taxon>
        <taxon>Pseudomonadati</taxon>
        <taxon>Bacteroidota</taxon>
        <taxon>Bacteroidia</taxon>
        <taxon>Bacteroidales</taxon>
        <taxon>Tannerellaceae</taxon>
        <taxon>Parabacteroides</taxon>
    </lineage>
</organism>
<evidence type="ECO:0000313" key="2">
    <source>
        <dbReference type="Proteomes" id="UP000036166"/>
    </source>
</evidence>
<accession>A0A0J6CDF5</accession>
<evidence type="ECO:0000313" key="1">
    <source>
        <dbReference type="EMBL" id="KMM31143.1"/>
    </source>
</evidence>
<dbReference type="PATRIC" id="fig|328812.4.peg.628"/>
<gene>
    <name evidence="1" type="ORF">ACM15_24060</name>
</gene>
<dbReference type="Proteomes" id="UP000036166">
    <property type="component" value="Unassembled WGS sequence"/>
</dbReference>
<reference evidence="1 2" key="1">
    <citation type="submission" date="2015-06" db="EMBL/GenBank/DDBJ databases">
        <title>Draft Genome Sequence of Parabacteroides goldsteinii with Putative Novel Metallo-Beta-Lactamases Isolated from a Blood Culture from a Human Patient.</title>
        <authorList>
            <person name="Krogh T.J."/>
            <person name="Agergaard C.N."/>
            <person name="Moller-Jensen J."/>
            <person name="Justesen U.S."/>
        </authorList>
    </citation>
    <scope>NUCLEOTIDE SEQUENCE [LARGE SCALE GENOMIC DNA]</scope>
    <source>
        <strain evidence="1 2">910340</strain>
    </source>
</reference>
<feature type="non-terminal residue" evidence="1">
    <location>
        <position position="1"/>
    </location>
</feature>
<dbReference type="EMBL" id="LFJV01000116">
    <property type="protein sequence ID" value="KMM31143.1"/>
    <property type="molecule type" value="Genomic_DNA"/>
</dbReference>
<name>A0A0J6CDF5_9BACT</name>
<comment type="caution">
    <text evidence="1">The sequence shown here is derived from an EMBL/GenBank/DDBJ whole genome shotgun (WGS) entry which is preliminary data.</text>
</comment>
<dbReference type="AlphaFoldDB" id="A0A0J6CDF5"/>
<protein>
    <submittedName>
        <fullName evidence="1">Uncharacterized protein</fullName>
    </submittedName>
</protein>
<proteinExistence type="predicted"/>